<evidence type="ECO:0000256" key="3">
    <source>
        <dbReference type="ARBA" id="ARBA00022676"/>
    </source>
</evidence>
<keyword evidence="2" id="KW-0997">Cell inner membrane</keyword>
<protein>
    <recommendedName>
        <fullName evidence="12">Glycosyl transferase family 51 domain-containing protein</fullName>
    </recommendedName>
</protein>
<dbReference type="InterPro" id="IPR001264">
    <property type="entry name" value="Glyco_trans_51"/>
</dbReference>
<dbReference type="InterPro" id="IPR036950">
    <property type="entry name" value="PBP_transglycosylase"/>
</dbReference>
<dbReference type="GO" id="GO:0008360">
    <property type="term" value="P:regulation of cell shape"/>
    <property type="evidence" value="ECO:0007669"/>
    <property type="project" value="UniProtKB-KW"/>
</dbReference>
<dbReference type="EMBL" id="UINC01014191">
    <property type="protein sequence ID" value="SVA60731.1"/>
    <property type="molecule type" value="Genomic_DNA"/>
</dbReference>
<keyword evidence="5 11" id="KW-0812">Transmembrane</keyword>
<keyword evidence="7" id="KW-0573">Peptidoglycan synthesis</keyword>
<keyword evidence="10" id="KW-0961">Cell wall biogenesis/degradation</keyword>
<dbReference type="AlphaFoldDB" id="A0A381X8C1"/>
<organism evidence="13">
    <name type="scientific">marine metagenome</name>
    <dbReference type="NCBI Taxonomy" id="408172"/>
    <lineage>
        <taxon>unclassified sequences</taxon>
        <taxon>metagenomes</taxon>
        <taxon>ecological metagenomes</taxon>
    </lineage>
</organism>
<evidence type="ECO:0000256" key="6">
    <source>
        <dbReference type="ARBA" id="ARBA00022960"/>
    </source>
</evidence>
<name>A0A381X8C1_9ZZZZ</name>
<dbReference type="Gene3D" id="1.10.3810.10">
    <property type="entry name" value="Biosynthetic peptidoglycan transglycosylase-like"/>
    <property type="match status" value="1"/>
</dbReference>
<sequence length="243" mass="27977">MPRAKKKSNKKDIQASIKISFFKIFFDFLLVFLVFTVIPVLVYRLVDPPTTPLLWIRWVESGHDKSYPTFLKRWVSLNQISPNLVRAVIAAEDQNFFYHSGFDWQAVEAAIKTNLATDKTVGASTISMQTARNVFLWQDRSWLRKSLEVWFAFLIENLWSKERILEVYLNVIEWGNGIFGCESASLKYYKHSSVTLSPVESALMAAVLPNPRIWSVLNPQPHVSDRQSKILSAMSQNQILAQH</sequence>
<dbReference type="GO" id="GO:0071555">
    <property type="term" value="P:cell wall organization"/>
    <property type="evidence" value="ECO:0007669"/>
    <property type="project" value="UniProtKB-KW"/>
</dbReference>
<evidence type="ECO:0000256" key="5">
    <source>
        <dbReference type="ARBA" id="ARBA00022692"/>
    </source>
</evidence>
<dbReference type="SUPFAM" id="SSF53955">
    <property type="entry name" value="Lysozyme-like"/>
    <property type="match status" value="1"/>
</dbReference>
<evidence type="ECO:0000256" key="2">
    <source>
        <dbReference type="ARBA" id="ARBA00022519"/>
    </source>
</evidence>
<proteinExistence type="inferred from homology"/>
<dbReference type="GO" id="GO:0016763">
    <property type="term" value="F:pentosyltransferase activity"/>
    <property type="evidence" value="ECO:0007669"/>
    <property type="project" value="InterPro"/>
</dbReference>
<reference evidence="13" key="1">
    <citation type="submission" date="2018-05" db="EMBL/GenBank/DDBJ databases">
        <authorList>
            <person name="Lanie J.A."/>
            <person name="Ng W.-L."/>
            <person name="Kazmierczak K.M."/>
            <person name="Andrzejewski T.M."/>
            <person name="Davidsen T.M."/>
            <person name="Wayne K.J."/>
            <person name="Tettelin H."/>
            <person name="Glass J.I."/>
            <person name="Rusch D."/>
            <person name="Podicherti R."/>
            <person name="Tsui H.-C.T."/>
            <person name="Winkler M.E."/>
        </authorList>
    </citation>
    <scope>NUCLEOTIDE SEQUENCE</scope>
</reference>
<dbReference type="NCBIfam" id="TIGR02070">
    <property type="entry name" value="mono_pep_trsgly"/>
    <property type="match status" value="1"/>
</dbReference>
<dbReference type="GO" id="GO:0009274">
    <property type="term" value="C:peptidoglycan-based cell wall"/>
    <property type="evidence" value="ECO:0007669"/>
    <property type="project" value="InterPro"/>
</dbReference>
<evidence type="ECO:0000256" key="11">
    <source>
        <dbReference type="SAM" id="Phobius"/>
    </source>
</evidence>
<evidence type="ECO:0000256" key="10">
    <source>
        <dbReference type="ARBA" id="ARBA00023316"/>
    </source>
</evidence>
<evidence type="ECO:0000259" key="12">
    <source>
        <dbReference type="Pfam" id="PF00912"/>
    </source>
</evidence>
<dbReference type="PANTHER" id="PTHR30400:SF0">
    <property type="entry name" value="BIOSYNTHETIC PEPTIDOGLYCAN TRANSGLYCOSYLASE"/>
    <property type="match status" value="1"/>
</dbReference>
<evidence type="ECO:0000256" key="4">
    <source>
        <dbReference type="ARBA" id="ARBA00022679"/>
    </source>
</evidence>
<keyword evidence="8 11" id="KW-1133">Transmembrane helix</keyword>
<dbReference type="PANTHER" id="PTHR30400">
    <property type="entry name" value="MONOFUNCTIONAL BIOSYNTHETIC PEPTIDOGLYCAN TRANSGLYCOSYLASE"/>
    <property type="match status" value="1"/>
</dbReference>
<keyword evidence="4" id="KW-0808">Transferase</keyword>
<evidence type="ECO:0000256" key="7">
    <source>
        <dbReference type="ARBA" id="ARBA00022984"/>
    </source>
</evidence>
<keyword evidence="6" id="KW-0133">Cell shape</keyword>
<evidence type="ECO:0000256" key="1">
    <source>
        <dbReference type="ARBA" id="ARBA00022475"/>
    </source>
</evidence>
<dbReference type="GO" id="GO:0009252">
    <property type="term" value="P:peptidoglycan biosynthetic process"/>
    <property type="evidence" value="ECO:0007669"/>
    <property type="project" value="UniProtKB-KW"/>
</dbReference>
<dbReference type="HAMAP" id="MF_00766">
    <property type="entry name" value="PGT_MtgA"/>
    <property type="match status" value="1"/>
</dbReference>
<accession>A0A381X8C1</accession>
<dbReference type="InterPro" id="IPR011812">
    <property type="entry name" value="Pep_trsgly"/>
</dbReference>
<dbReference type="InterPro" id="IPR023346">
    <property type="entry name" value="Lysozyme-like_dom_sf"/>
</dbReference>
<feature type="domain" description="Glycosyl transferase family 51" evidence="12">
    <location>
        <begin position="72"/>
        <end position="234"/>
    </location>
</feature>
<keyword evidence="9 11" id="KW-0472">Membrane</keyword>
<evidence type="ECO:0000256" key="8">
    <source>
        <dbReference type="ARBA" id="ARBA00022989"/>
    </source>
</evidence>
<dbReference type="GO" id="GO:0016020">
    <property type="term" value="C:membrane"/>
    <property type="evidence" value="ECO:0007669"/>
    <property type="project" value="InterPro"/>
</dbReference>
<keyword evidence="1" id="KW-1003">Cell membrane</keyword>
<gene>
    <name evidence="13" type="ORF">METZ01_LOCUS113585</name>
</gene>
<feature type="transmembrane region" description="Helical" evidence="11">
    <location>
        <begin position="21"/>
        <end position="43"/>
    </location>
</feature>
<evidence type="ECO:0000256" key="9">
    <source>
        <dbReference type="ARBA" id="ARBA00023136"/>
    </source>
</evidence>
<evidence type="ECO:0000313" key="13">
    <source>
        <dbReference type="EMBL" id="SVA60731.1"/>
    </source>
</evidence>
<keyword evidence="3" id="KW-0328">Glycosyltransferase</keyword>
<dbReference type="Pfam" id="PF00912">
    <property type="entry name" value="Transgly"/>
    <property type="match status" value="1"/>
</dbReference>